<sequence length="425" mass="48058">MYTFVRALAVEPGTNKRWSEVDISAIQTSTLLTKYRQIYVVLTDGITDTELTLDLENVAAGIQANVGTISDYLTANGNKTLPTVVGSPVIVRNNAIFSDLWEADFWADSIDYMVGAGVELTQEQKPHVVVKPDELGDQQGFDYITMRSKILPNVNGFYHNSAADSKGYYIIDGNKSRMKSGANQLGLLSFATFGTFDIHAITPDMLSFDLNPDTGLVDKVHIKFSDCDLCVKTPILILGGYMLLPDNDQVLLTNTNVLTFKTFKYPFLERYFESEPYLDFSAFNIQHQVDNPNWVIAQQFKSQAYLQNYFTMSQSFMVLLDTATLVVERTYPEKQTVPHTFMSWEEPKWPLVTGEGKHEVYWSQYEAGGWLLRCHDTFKRNYLFNTVGSDDRVAVDNQMWMGKAGTLGDAMFVKLIEEEIQIQVA</sequence>
<evidence type="ECO:0000313" key="1">
    <source>
        <dbReference type="EMBL" id="BAQ02591.1"/>
    </source>
</evidence>
<reference evidence="1 2" key="1">
    <citation type="submission" date="2014-12" db="EMBL/GenBank/DDBJ databases">
        <title>Genome analysis of a novel jumbo phage RSL2 infecting the phytopathogen Ralstonia solanacearum.</title>
        <authorList>
            <person name="Kawasaki T."/>
            <person name="Fujie M."/>
            <person name="Chatchawankanphanich O."/>
            <person name="Ogata H."/>
            <person name="Yamada T."/>
        </authorList>
    </citation>
    <scope>NUCLEOTIDE SEQUENCE [LARGE SCALE GENOMIC DNA]</scope>
    <source>
        <strain evidence="1 2">RSL2</strain>
    </source>
</reference>
<accession>A0A0A8JB56</accession>
<keyword evidence="2" id="KW-1185">Reference proteome</keyword>
<dbReference type="OrthoDB" id="29582at10239"/>
<proteinExistence type="predicted"/>
<name>A0A0A8JB56_9CAUD</name>
<protein>
    <recommendedName>
        <fullName evidence="3">Virion structural protein</fullName>
    </recommendedName>
</protein>
<dbReference type="EMBL" id="AP014693">
    <property type="protein sequence ID" value="BAQ02591.1"/>
    <property type="molecule type" value="Genomic_DNA"/>
</dbReference>
<dbReference type="GeneID" id="26639504"/>
<organism evidence="1 2">
    <name type="scientific">Ralstonia phage RSL2</name>
    <dbReference type="NCBI Taxonomy" id="1585840"/>
    <lineage>
        <taxon>Viruses</taxon>
        <taxon>Duplodnaviria</taxon>
        <taxon>Heunggongvirae</taxon>
        <taxon>Uroviricota</taxon>
        <taxon>Caudoviricetes</taxon>
        <taxon>Chimalliviridae</taxon>
        <taxon>Chiangmaivirus</taxon>
        <taxon>Chiangmaivirus RSL2</taxon>
    </lineage>
</organism>
<dbReference type="RefSeq" id="YP_009212912.1">
    <property type="nucleotide sequence ID" value="NC_028950.1"/>
</dbReference>
<dbReference type="Proteomes" id="UP000203794">
    <property type="component" value="Segment"/>
</dbReference>
<evidence type="ECO:0008006" key="3">
    <source>
        <dbReference type="Google" id="ProtNLM"/>
    </source>
</evidence>
<evidence type="ECO:0000313" key="2">
    <source>
        <dbReference type="Proteomes" id="UP000203794"/>
    </source>
</evidence>
<dbReference type="KEGG" id="vg:26639504"/>